<evidence type="ECO:0000313" key="1">
    <source>
        <dbReference type="EnsemblPlants" id="AET3Gv20997600.1"/>
    </source>
</evidence>
<proteinExistence type="predicted"/>
<name>A0A453GFW9_AEGTS</name>
<reference evidence="1" key="4">
    <citation type="submission" date="2019-03" db="UniProtKB">
        <authorList>
            <consortium name="EnsemblPlants"/>
        </authorList>
    </citation>
    <scope>IDENTIFICATION</scope>
</reference>
<dbReference type="AlphaFoldDB" id="A0A453GFW9"/>
<keyword evidence="2" id="KW-1185">Reference proteome</keyword>
<protein>
    <submittedName>
        <fullName evidence="1">Uncharacterized protein</fullName>
    </submittedName>
</protein>
<dbReference type="Proteomes" id="UP000015105">
    <property type="component" value="Chromosome 3D"/>
</dbReference>
<reference evidence="1" key="3">
    <citation type="journal article" date="2017" name="Nature">
        <title>Genome sequence of the progenitor of the wheat D genome Aegilops tauschii.</title>
        <authorList>
            <person name="Luo M.C."/>
            <person name="Gu Y.Q."/>
            <person name="Puiu D."/>
            <person name="Wang H."/>
            <person name="Twardziok S.O."/>
            <person name="Deal K.R."/>
            <person name="Huo N."/>
            <person name="Zhu T."/>
            <person name="Wang L."/>
            <person name="Wang Y."/>
            <person name="McGuire P.E."/>
            <person name="Liu S."/>
            <person name="Long H."/>
            <person name="Ramasamy R.K."/>
            <person name="Rodriguez J.C."/>
            <person name="Van S.L."/>
            <person name="Yuan L."/>
            <person name="Wang Z."/>
            <person name="Xia Z."/>
            <person name="Xiao L."/>
            <person name="Anderson O.D."/>
            <person name="Ouyang S."/>
            <person name="Liang Y."/>
            <person name="Zimin A.V."/>
            <person name="Pertea G."/>
            <person name="Qi P."/>
            <person name="Bennetzen J.L."/>
            <person name="Dai X."/>
            <person name="Dawson M.W."/>
            <person name="Muller H.G."/>
            <person name="Kugler K."/>
            <person name="Rivarola-Duarte L."/>
            <person name="Spannagl M."/>
            <person name="Mayer K.F.X."/>
            <person name="Lu F.H."/>
            <person name="Bevan M.W."/>
            <person name="Leroy P."/>
            <person name="Li P."/>
            <person name="You F.M."/>
            <person name="Sun Q."/>
            <person name="Liu Z."/>
            <person name="Lyons E."/>
            <person name="Wicker T."/>
            <person name="Salzberg S.L."/>
            <person name="Devos K.M."/>
            <person name="Dvorak J."/>
        </authorList>
    </citation>
    <scope>NUCLEOTIDE SEQUENCE [LARGE SCALE GENOMIC DNA]</scope>
    <source>
        <strain evidence="1">cv. AL8/78</strain>
    </source>
</reference>
<dbReference type="Gramene" id="AET3Gv20997600.1">
    <property type="protein sequence ID" value="AET3Gv20997600.1"/>
    <property type="gene ID" value="AET3Gv20997600"/>
</dbReference>
<accession>A0A453GFW9</accession>
<organism evidence="1 2">
    <name type="scientific">Aegilops tauschii subsp. strangulata</name>
    <name type="common">Goatgrass</name>
    <dbReference type="NCBI Taxonomy" id="200361"/>
    <lineage>
        <taxon>Eukaryota</taxon>
        <taxon>Viridiplantae</taxon>
        <taxon>Streptophyta</taxon>
        <taxon>Embryophyta</taxon>
        <taxon>Tracheophyta</taxon>
        <taxon>Spermatophyta</taxon>
        <taxon>Magnoliopsida</taxon>
        <taxon>Liliopsida</taxon>
        <taxon>Poales</taxon>
        <taxon>Poaceae</taxon>
        <taxon>BOP clade</taxon>
        <taxon>Pooideae</taxon>
        <taxon>Triticodae</taxon>
        <taxon>Triticeae</taxon>
        <taxon>Triticinae</taxon>
        <taxon>Aegilops</taxon>
    </lineage>
</organism>
<dbReference type="EnsemblPlants" id="AET3Gv20997600.1">
    <property type="protein sequence ID" value="AET3Gv20997600.1"/>
    <property type="gene ID" value="AET3Gv20997600"/>
</dbReference>
<reference evidence="2" key="1">
    <citation type="journal article" date="2014" name="Science">
        <title>Ancient hybridizations among the ancestral genomes of bread wheat.</title>
        <authorList>
            <consortium name="International Wheat Genome Sequencing Consortium,"/>
            <person name="Marcussen T."/>
            <person name="Sandve S.R."/>
            <person name="Heier L."/>
            <person name="Spannagl M."/>
            <person name="Pfeifer M."/>
            <person name="Jakobsen K.S."/>
            <person name="Wulff B.B."/>
            <person name="Steuernagel B."/>
            <person name="Mayer K.F."/>
            <person name="Olsen O.A."/>
        </authorList>
    </citation>
    <scope>NUCLEOTIDE SEQUENCE [LARGE SCALE GENOMIC DNA]</scope>
    <source>
        <strain evidence="2">cv. AL8/78</strain>
    </source>
</reference>
<reference evidence="2" key="2">
    <citation type="journal article" date="2017" name="Nat. Plants">
        <title>The Aegilops tauschii genome reveals multiple impacts of transposons.</title>
        <authorList>
            <person name="Zhao G."/>
            <person name="Zou C."/>
            <person name="Li K."/>
            <person name="Wang K."/>
            <person name="Li T."/>
            <person name="Gao L."/>
            <person name="Zhang X."/>
            <person name="Wang H."/>
            <person name="Yang Z."/>
            <person name="Liu X."/>
            <person name="Jiang W."/>
            <person name="Mao L."/>
            <person name="Kong X."/>
            <person name="Jiao Y."/>
            <person name="Jia J."/>
        </authorList>
    </citation>
    <scope>NUCLEOTIDE SEQUENCE [LARGE SCALE GENOMIC DNA]</scope>
    <source>
        <strain evidence="2">cv. AL8/78</strain>
    </source>
</reference>
<evidence type="ECO:0000313" key="2">
    <source>
        <dbReference type="Proteomes" id="UP000015105"/>
    </source>
</evidence>
<reference evidence="1" key="5">
    <citation type="journal article" date="2021" name="G3 (Bethesda)">
        <title>Aegilops tauschii genome assembly Aet v5.0 features greater sequence contiguity and improved annotation.</title>
        <authorList>
            <person name="Wang L."/>
            <person name="Zhu T."/>
            <person name="Rodriguez J.C."/>
            <person name="Deal K.R."/>
            <person name="Dubcovsky J."/>
            <person name="McGuire P.E."/>
            <person name="Lux T."/>
            <person name="Spannagl M."/>
            <person name="Mayer K.F.X."/>
            <person name="Baldrich P."/>
            <person name="Meyers B.C."/>
            <person name="Huo N."/>
            <person name="Gu Y.Q."/>
            <person name="Zhou H."/>
            <person name="Devos K.M."/>
            <person name="Bennetzen J.L."/>
            <person name="Unver T."/>
            <person name="Budak H."/>
            <person name="Gulick P.J."/>
            <person name="Galiba G."/>
            <person name="Kalapos B."/>
            <person name="Nelson D.R."/>
            <person name="Li P."/>
            <person name="You F.M."/>
            <person name="Luo M.C."/>
            <person name="Dvorak J."/>
        </authorList>
    </citation>
    <scope>NUCLEOTIDE SEQUENCE [LARGE SCALE GENOMIC DNA]</scope>
    <source>
        <strain evidence="1">cv. AL8/78</strain>
    </source>
</reference>
<sequence length="297" mass="32738">LIACKARKIRVRCPIPIPSSIPSAIVQKSKLQTFLLSFLPSHNCDPRERERERDQEAAAMAGEVSKKEVGSVLMQAMMAAKNLRPQRDRLLQLQRRLQRLRAATPAPADADDAKLRELATDLFKVYYIGMEAGARMLSTCLELAVKNGGRFAMNPSFAVMPDEQLHDALLAQRLPARPTTQPEALARVEAALFAVKLPEEYHIPRCIEHLVGSRPPHPGGKHGTASPDGKPKTAIDLDKALDFLDRGCTILSLAVKHVDLAVAVLSRFLDPKELASLAEFTDKVTYISEDGPYPSSY</sequence>